<dbReference type="SUPFAM" id="SSF52833">
    <property type="entry name" value="Thioredoxin-like"/>
    <property type="match status" value="1"/>
</dbReference>
<dbReference type="PROSITE" id="PS50405">
    <property type="entry name" value="GST_CTER"/>
    <property type="match status" value="1"/>
</dbReference>
<dbReference type="KEGG" id="cmp:Cha6605_6131"/>
<dbReference type="SFLD" id="SFLDG00358">
    <property type="entry name" value="Main_(cytGST)"/>
    <property type="match status" value="1"/>
</dbReference>
<dbReference type="InterPro" id="IPR004046">
    <property type="entry name" value="GST_C"/>
</dbReference>
<dbReference type="CDD" id="cd03048">
    <property type="entry name" value="GST_N_Ure2p_like"/>
    <property type="match status" value="1"/>
</dbReference>
<evidence type="ECO:0000259" key="2">
    <source>
        <dbReference type="PROSITE" id="PS50405"/>
    </source>
</evidence>
<evidence type="ECO:0000313" key="4">
    <source>
        <dbReference type="Proteomes" id="UP000010366"/>
    </source>
</evidence>
<dbReference type="Pfam" id="PF00043">
    <property type="entry name" value="GST_C"/>
    <property type="match status" value="1"/>
</dbReference>
<protein>
    <submittedName>
        <fullName evidence="3">Glutathione S-transferase</fullName>
    </submittedName>
</protein>
<name>K9URS2_CHAP6</name>
<dbReference type="InterPro" id="IPR010987">
    <property type="entry name" value="Glutathione-S-Trfase_C-like"/>
</dbReference>
<dbReference type="InterPro" id="IPR040079">
    <property type="entry name" value="Glutathione_S-Trfase"/>
</dbReference>
<dbReference type="eggNOG" id="COG0625">
    <property type="taxonomic scope" value="Bacteria"/>
</dbReference>
<dbReference type="Proteomes" id="UP000010366">
    <property type="component" value="Plasmid pCHA6605.01"/>
</dbReference>
<dbReference type="PANTHER" id="PTHR44051:SF8">
    <property type="entry name" value="GLUTATHIONE S-TRANSFERASE GSTA"/>
    <property type="match status" value="1"/>
</dbReference>
<dbReference type="InterPro" id="IPR004045">
    <property type="entry name" value="Glutathione_S-Trfase_N"/>
</dbReference>
<dbReference type="PANTHER" id="PTHR44051">
    <property type="entry name" value="GLUTATHIONE S-TRANSFERASE-RELATED"/>
    <property type="match status" value="1"/>
</dbReference>
<keyword evidence="3" id="KW-0808">Transferase</keyword>
<dbReference type="GO" id="GO:0016740">
    <property type="term" value="F:transferase activity"/>
    <property type="evidence" value="ECO:0007669"/>
    <property type="project" value="UniProtKB-KW"/>
</dbReference>
<dbReference type="PATRIC" id="fig|1173020.3.peg.7027"/>
<dbReference type="Gene3D" id="1.20.1050.10">
    <property type="match status" value="1"/>
</dbReference>
<reference evidence="3 4" key="1">
    <citation type="submission" date="2012-05" db="EMBL/GenBank/DDBJ databases">
        <title>Noncontiguous Finished plasmid 1 of genome of Chamaesiphon sp. PCC 6605.</title>
        <authorList>
            <consortium name="US DOE Joint Genome Institute"/>
            <person name="Gugger M."/>
            <person name="Coursin T."/>
            <person name="Rippka R."/>
            <person name="Tandeau De Marsac N."/>
            <person name="Huntemann M."/>
            <person name="Wei C.-L."/>
            <person name="Han J."/>
            <person name="Detter J.C."/>
            <person name="Han C."/>
            <person name="Tapia R."/>
            <person name="Chen A."/>
            <person name="Kyrpides N."/>
            <person name="Mavromatis K."/>
            <person name="Markowitz V."/>
            <person name="Szeto E."/>
            <person name="Ivanova N."/>
            <person name="Pagani I."/>
            <person name="Pati A."/>
            <person name="Goodwin L."/>
            <person name="Nordberg H.P."/>
            <person name="Cantor M.N."/>
            <person name="Hua S.X."/>
            <person name="Woyke T."/>
            <person name="Kerfeld C.A."/>
        </authorList>
    </citation>
    <scope>NUCLEOTIDE SEQUENCE [LARGE SCALE GENOMIC DNA]</scope>
    <source>
        <strain evidence="4">ATCC 27169 / PCC 6605</strain>
        <plasmid evidence="4">Plasmid pCHA6605.01</plasmid>
    </source>
</reference>
<organism evidence="3 4">
    <name type="scientific">Chamaesiphon minutus (strain ATCC 27169 / PCC 6605)</name>
    <dbReference type="NCBI Taxonomy" id="1173020"/>
    <lineage>
        <taxon>Bacteria</taxon>
        <taxon>Bacillati</taxon>
        <taxon>Cyanobacteriota</taxon>
        <taxon>Cyanophyceae</taxon>
        <taxon>Gomontiellales</taxon>
        <taxon>Chamaesiphonaceae</taxon>
        <taxon>Chamaesiphon</taxon>
    </lineage>
</organism>
<evidence type="ECO:0000313" key="3">
    <source>
        <dbReference type="EMBL" id="AFY96964.1"/>
    </source>
</evidence>
<dbReference type="CDD" id="cd03178">
    <property type="entry name" value="GST_C_Ure2p_like"/>
    <property type="match status" value="1"/>
</dbReference>
<keyword evidence="3" id="KW-0614">Plasmid</keyword>
<dbReference type="RefSeq" id="WP_015328849.1">
    <property type="nucleotide sequence ID" value="NC_020053.1"/>
</dbReference>
<feature type="domain" description="GST N-terminal" evidence="1">
    <location>
        <begin position="1"/>
        <end position="85"/>
    </location>
</feature>
<proteinExistence type="predicted"/>
<dbReference type="OrthoDB" id="465590at2"/>
<dbReference type="SFLD" id="SFLDG01151">
    <property type="entry name" value="Main.2:_Nu-like"/>
    <property type="match status" value="1"/>
</dbReference>
<dbReference type="AlphaFoldDB" id="K9URS2"/>
<evidence type="ECO:0000259" key="1">
    <source>
        <dbReference type="PROSITE" id="PS50404"/>
    </source>
</evidence>
<dbReference type="SUPFAM" id="SSF47616">
    <property type="entry name" value="GST C-terminal domain-like"/>
    <property type="match status" value="1"/>
</dbReference>
<geneLocation type="plasmid" evidence="3 4">
    <name>pCHA6605.01</name>
</geneLocation>
<dbReference type="HOGENOM" id="CLU_011226_14_4_3"/>
<dbReference type="Gene3D" id="3.40.30.10">
    <property type="entry name" value="Glutaredoxin"/>
    <property type="match status" value="1"/>
</dbReference>
<dbReference type="InterPro" id="IPR036282">
    <property type="entry name" value="Glutathione-S-Trfase_C_sf"/>
</dbReference>
<dbReference type="SFLD" id="SFLDS00019">
    <property type="entry name" value="Glutathione_Transferase_(cytos"/>
    <property type="match status" value="1"/>
</dbReference>
<gene>
    <name evidence="3" type="ORF">Cha6605_6131</name>
</gene>
<dbReference type="Pfam" id="PF13409">
    <property type="entry name" value="GST_N_2"/>
    <property type="match status" value="1"/>
</dbReference>
<dbReference type="SFLD" id="SFLDG01150">
    <property type="entry name" value="Main.1:_Beta-like"/>
    <property type="match status" value="1"/>
</dbReference>
<dbReference type="EMBL" id="CP003601">
    <property type="protein sequence ID" value="AFY96964.1"/>
    <property type="molecule type" value="Genomic_DNA"/>
</dbReference>
<sequence length="209" mass="23026">MYTIYAFPTPNSIKVPIALEELNLEYTLHPVNIRQGGQREPDFLTVNPAGKVPVLVEESPAGQPFVLSESAAILVFLAEKHGKLLPTEQIARARVFEQLFFHASGLSPAFGQSGYFQKLAPEPVPLAISRFHGEAKRTLGLLDRTLAQHTYVAGDDYAIADIAHFGWLWRRAFAGVDFDESPNVARWYESIASRPAVVRAIAKVEALAA</sequence>
<dbReference type="PROSITE" id="PS50404">
    <property type="entry name" value="GST_NTER"/>
    <property type="match status" value="1"/>
</dbReference>
<keyword evidence="4" id="KW-1185">Reference proteome</keyword>
<accession>K9URS2</accession>
<dbReference type="InterPro" id="IPR036249">
    <property type="entry name" value="Thioredoxin-like_sf"/>
</dbReference>
<feature type="domain" description="GST C-terminal" evidence="2">
    <location>
        <begin position="88"/>
        <end position="209"/>
    </location>
</feature>